<dbReference type="Pfam" id="PF08416">
    <property type="entry name" value="PTB"/>
    <property type="match status" value="1"/>
</dbReference>
<feature type="domain" description="PTB" evidence="1">
    <location>
        <begin position="1"/>
        <end position="86"/>
    </location>
</feature>
<sequence length="89" mass="10107">MTCKLGTPRVREPKDALQKLQEMEAQGRVWSQDLILQLRDGWLQLLDIETKEELDAYRLDNIKAMDVALNTCSYNSILSITVQESGLPG</sequence>
<dbReference type="InterPro" id="IPR011993">
    <property type="entry name" value="PH-like_dom_sf"/>
</dbReference>
<keyword evidence="3" id="KW-1185">Reference proteome</keyword>
<evidence type="ECO:0000313" key="2">
    <source>
        <dbReference type="Ensembl" id="ENSJJAP00000022954.1"/>
    </source>
</evidence>
<dbReference type="PANTHER" id="PTHR12287">
    <property type="entry name" value="EPIDERMAL GROWTH FACTOR RECEPTOR KINASE SUBSTRATE EPS8-RELATED PROTEIN"/>
    <property type="match status" value="1"/>
</dbReference>
<dbReference type="Gene3D" id="2.30.29.30">
    <property type="entry name" value="Pleckstrin-homology domain (PH domain)/Phosphotyrosine-binding domain (PTB)"/>
    <property type="match status" value="1"/>
</dbReference>
<evidence type="ECO:0000259" key="1">
    <source>
        <dbReference type="Pfam" id="PF08416"/>
    </source>
</evidence>
<protein>
    <recommendedName>
        <fullName evidence="1">PTB domain-containing protein</fullName>
    </recommendedName>
</protein>
<reference evidence="2" key="1">
    <citation type="submission" date="2025-08" db="UniProtKB">
        <authorList>
            <consortium name="Ensembl"/>
        </authorList>
    </citation>
    <scope>IDENTIFICATION</scope>
</reference>
<dbReference type="OMA" id="RNNTLMY"/>
<dbReference type="Ensembl" id="ENSJJAT00000029525.1">
    <property type="protein sequence ID" value="ENSJJAP00000022954.1"/>
    <property type="gene ID" value="ENSJJAG00000022854.1"/>
</dbReference>
<dbReference type="InterPro" id="IPR039801">
    <property type="entry name" value="EPS8-like"/>
</dbReference>
<dbReference type="AlphaFoldDB" id="A0A8C5P577"/>
<organism evidence="2 3">
    <name type="scientific">Jaculus jaculus</name>
    <name type="common">Lesser Egyptian jerboa</name>
    <dbReference type="NCBI Taxonomy" id="51337"/>
    <lineage>
        <taxon>Eukaryota</taxon>
        <taxon>Metazoa</taxon>
        <taxon>Chordata</taxon>
        <taxon>Craniata</taxon>
        <taxon>Vertebrata</taxon>
        <taxon>Euteleostomi</taxon>
        <taxon>Mammalia</taxon>
        <taxon>Eutheria</taxon>
        <taxon>Euarchontoglires</taxon>
        <taxon>Glires</taxon>
        <taxon>Rodentia</taxon>
        <taxon>Myomorpha</taxon>
        <taxon>Dipodoidea</taxon>
        <taxon>Dipodidae</taxon>
        <taxon>Dipodinae</taxon>
        <taxon>Jaculus</taxon>
    </lineage>
</organism>
<dbReference type="PANTHER" id="PTHR12287:SF22">
    <property type="entry name" value="EPIDERMAL GROWTH FACTOR RECEPTOR KINASE SUBSTRATE 8-LIKE PROTEIN 3"/>
    <property type="match status" value="1"/>
</dbReference>
<proteinExistence type="predicted"/>
<dbReference type="GO" id="GO:0032587">
    <property type="term" value="C:ruffle membrane"/>
    <property type="evidence" value="ECO:0007669"/>
    <property type="project" value="TreeGrafter"/>
</dbReference>
<dbReference type="Proteomes" id="UP000694385">
    <property type="component" value="Unassembled WGS sequence"/>
</dbReference>
<dbReference type="GeneTree" id="ENSGT00940000158169"/>
<dbReference type="GO" id="GO:1900029">
    <property type="term" value="P:positive regulation of ruffle assembly"/>
    <property type="evidence" value="ECO:0007669"/>
    <property type="project" value="TreeGrafter"/>
</dbReference>
<dbReference type="SUPFAM" id="SSF50729">
    <property type="entry name" value="PH domain-like"/>
    <property type="match status" value="1"/>
</dbReference>
<reference evidence="2" key="2">
    <citation type="submission" date="2025-09" db="UniProtKB">
        <authorList>
            <consortium name="Ensembl"/>
        </authorList>
    </citation>
    <scope>IDENTIFICATION</scope>
</reference>
<dbReference type="GO" id="GO:0031982">
    <property type="term" value="C:vesicle"/>
    <property type="evidence" value="ECO:0007669"/>
    <property type="project" value="TreeGrafter"/>
</dbReference>
<dbReference type="GO" id="GO:0003779">
    <property type="term" value="F:actin binding"/>
    <property type="evidence" value="ECO:0007669"/>
    <property type="project" value="TreeGrafter"/>
</dbReference>
<evidence type="ECO:0000313" key="3">
    <source>
        <dbReference type="Proteomes" id="UP000694385"/>
    </source>
</evidence>
<dbReference type="InterPro" id="IPR013625">
    <property type="entry name" value="PTB"/>
</dbReference>
<name>A0A8C5P577_JACJA</name>
<dbReference type="GO" id="GO:0007266">
    <property type="term" value="P:Rho protein signal transduction"/>
    <property type="evidence" value="ECO:0007669"/>
    <property type="project" value="TreeGrafter"/>
</dbReference>
<accession>A0A8C5P577</accession>
<dbReference type="GO" id="GO:0035023">
    <property type="term" value="P:regulation of Rho protein signal transduction"/>
    <property type="evidence" value="ECO:0007669"/>
    <property type="project" value="TreeGrafter"/>
</dbReference>
<gene>
    <name evidence="2" type="primary">Eps8l3</name>
</gene>